<dbReference type="VEuPathDB" id="FungiDB:ASPGLDRAFT_850810"/>
<dbReference type="GeneID" id="34466574"/>
<dbReference type="OrthoDB" id="440553at2759"/>
<dbReference type="InterPro" id="IPR036610">
    <property type="entry name" value="PEBP-like_sf"/>
</dbReference>
<protein>
    <submittedName>
        <fullName evidence="1">Uncharacterized protein</fullName>
    </submittedName>
</protein>
<sequence>MVPAGSHPQSFRHAHHLLSLVYNECRTLHLPPPQPFLGLAHEYITLLYQQPSNHTFSTCLDSVVQSTKGRFRFNLEDFVKDAGLDEPVAVNWFRIQNPTPASTSYAITSTLITTYSCSATVTATS</sequence>
<dbReference type="EMBL" id="KV878910">
    <property type="protein sequence ID" value="OJJ80541.1"/>
    <property type="molecule type" value="Genomic_DNA"/>
</dbReference>
<dbReference type="AlphaFoldDB" id="A0A1L9V9E1"/>
<dbReference type="Proteomes" id="UP000184300">
    <property type="component" value="Unassembled WGS sequence"/>
</dbReference>
<name>A0A1L9V9E1_ASPGL</name>
<keyword evidence="2" id="KW-1185">Reference proteome</keyword>
<reference evidence="2" key="1">
    <citation type="journal article" date="2017" name="Genome Biol.">
        <title>Comparative genomics reveals high biological diversity and specific adaptations in the industrially and medically important fungal genus Aspergillus.</title>
        <authorList>
            <person name="de Vries R.P."/>
            <person name="Riley R."/>
            <person name="Wiebenga A."/>
            <person name="Aguilar-Osorio G."/>
            <person name="Amillis S."/>
            <person name="Uchima C.A."/>
            <person name="Anderluh G."/>
            <person name="Asadollahi M."/>
            <person name="Askin M."/>
            <person name="Barry K."/>
            <person name="Battaglia E."/>
            <person name="Bayram O."/>
            <person name="Benocci T."/>
            <person name="Braus-Stromeyer S.A."/>
            <person name="Caldana C."/>
            <person name="Canovas D."/>
            <person name="Cerqueira G.C."/>
            <person name="Chen F."/>
            <person name="Chen W."/>
            <person name="Choi C."/>
            <person name="Clum A."/>
            <person name="Dos Santos R.A."/>
            <person name="Damasio A.R."/>
            <person name="Diallinas G."/>
            <person name="Emri T."/>
            <person name="Fekete E."/>
            <person name="Flipphi M."/>
            <person name="Freyberg S."/>
            <person name="Gallo A."/>
            <person name="Gournas C."/>
            <person name="Habgood R."/>
            <person name="Hainaut M."/>
            <person name="Harispe M.L."/>
            <person name="Henrissat B."/>
            <person name="Hilden K.S."/>
            <person name="Hope R."/>
            <person name="Hossain A."/>
            <person name="Karabika E."/>
            <person name="Karaffa L."/>
            <person name="Karanyi Z."/>
            <person name="Krasevec N."/>
            <person name="Kuo A."/>
            <person name="Kusch H."/>
            <person name="LaButti K."/>
            <person name="Lagendijk E.L."/>
            <person name="Lapidus A."/>
            <person name="Levasseur A."/>
            <person name="Lindquist E."/>
            <person name="Lipzen A."/>
            <person name="Logrieco A.F."/>
            <person name="MacCabe A."/>
            <person name="Maekelae M.R."/>
            <person name="Malavazi I."/>
            <person name="Melin P."/>
            <person name="Meyer V."/>
            <person name="Mielnichuk N."/>
            <person name="Miskei M."/>
            <person name="Molnar A.P."/>
            <person name="Mule G."/>
            <person name="Ngan C.Y."/>
            <person name="Orejas M."/>
            <person name="Orosz E."/>
            <person name="Ouedraogo J.P."/>
            <person name="Overkamp K.M."/>
            <person name="Park H.-S."/>
            <person name="Perrone G."/>
            <person name="Piumi F."/>
            <person name="Punt P.J."/>
            <person name="Ram A.F."/>
            <person name="Ramon A."/>
            <person name="Rauscher S."/>
            <person name="Record E."/>
            <person name="Riano-Pachon D.M."/>
            <person name="Robert V."/>
            <person name="Roehrig J."/>
            <person name="Ruller R."/>
            <person name="Salamov A."/>
            <person name="Salih N.S."/>
            <person name="Samson R.A."/>
            <person name="Sandor E."/>
            <person name="Sanguinetti M."/>
            <person name="Schuetze T."/>
            <person name="Sepcic K."/>
            <person name="Shelest E."/>
            <person name="Sherlock G."/>
            <person name="Sophianopoulou V."/>
            <person name="Squina F.M."/>
            <person name="Sun H."/>
            <person name="Susca A."/>
            <person name="Todd R.B."/>
            <person name="Tsang A."/>
            <person name="Unkles S.E."/>
            <person name="van de Wiele N."/>
            <person name="van Rossen-Uffink D."/>
            <person name="Oliveira J.V."/>
            <person name="Vesth T.C."/>
            <person name="Visser J."/>
            <person name="Yu J.-H."/>
            <person name="Zhou M."/>
            <person name="Andersen M.R."/>
            <person name="Archer D.B."/>
            <person name="Baker S.E."/>
            <person name="Benoit I."/>
            <person name="Brakhage A.A."/>
            <person name="Braus G.H."/>
            <person name="Fischer R."/>
            <person name="Frisvad J.C."/>
            <person name="Goldman G.H."/>
            <person name="Houbraken J."/>
            <person name="Oakley B."/>
            <person name="Pocsi I."/>
            <person name="Scazzocchio C."/>
            <person name="Seiboth B."/>
            <person name="vanKuyk P.A."/>
            <person name="Wortman J."/>
            <person name="Dyer P.S."/>
            <person name="Grigoriev I.V."/>
        </authorList>
    </citation>
    <scope>NUCLEOTIDE SEQUENCE [LARGE SCALE GENOMIC DNA]</scope>
    <source>
        <strain evidence="2">CBS 516.65</strain>
    </source>
</reference>
<dbReference type="RefSeq" id="XP_022397239.1">
    <property type="nucleotide sequence ID" value="XM_022550314.1"/>
</dbReference>
<evidence type="ECO:0000313" key="2">
    <source>
        <dbReference type="Proteomes" id="UP000184300"/>
    </source>
</evidence>
<dbReference type="Gene3D" id="3.90.280.10">
    <property type="entry name" value="PEBP-like"/>
    <property type="match status" value="1"/>
</dbReference>
<dbReference type="STRING" id="1160497.A0A1L9V9E1"/>
<gene>
    <name evidence="1" type="ORF">ASPGLDRAFT_850810</name>
</gene>
<evidence type="ECO:0000313" key="1">
    <source>
        <dbReference type="EMBL" id="OJJ80541.1"/>
    </source>
</evidence>
<proteinExistence type="predicted"/>
<organism evidence="1 2">
    <name type="scientific">Aspergillus glaucus CBS 516.65</name>
    <dbReference type="NCBI Taxonomy" id="1160497"/>
    <lineage>
        <taxon>Eukaryota</taxon>
        <taxon>Fungi</taxon>
        <taxon>Dikarya</taxon>
        <taxon>Ascomycota</taxon>
        <taxon>Pezizomycotina</taxon>
        <taxon>Eurotiomycetes</taxon>
        <taxon>Eurotiomycetidae</taxon>
        <taxon>Eurotiales</taxon>
        <taxon>Aspergillaceae</taxon>
        <taxon>Aspergillus</taxon>
        <taxon>Aspergillus subgen. Aspergillus</taxon>
    </lineage>
</organism>
<accession>A0A1L9V9E1</accession>
<dbReference type="SUPFAM" id="SSF49777">
    <property type="entry name" value="PEBP-like"/>
    <property type="match status" value="1"/>
</dbReference>